<keyword evidence="3" id="KW-1185">Reference proteome</keyword>
<reference evidence="2 3" key="1">
    <citation type="submission" date="2022-11" db="EMBL/GenBank/DDBJ databases">
        <title>Spartinivicinus poritis sp. nov., isolated from scleractinian coral Porites lutea.</title>
        <authorList>
            <person name="Zhang G."/>
            <person name="Cai L."/>
            <person name="Wei Q."/>
        </authorList>
    </citation>
    <scope>NUCLEOTIDE SEQUENCE [LARGE SCALE GENOMIC DNA]</scope>
    <source>
        <strain evidence="2 3">A2-2</strain>
    </source>
</reference>
<name>A0ABT5UF97_9GAMM</name>
<dbReference type="Gene3D" id="3.40.190.10">
    <property type="entry name" value="Periplasmic binding protein-like II"/>
    <property type="match status" value="2"/>
</dbReference>
<comment type="caution">
    <text evidence="2">The sequence shown here is derived from an EMBL/GenBank/DDBJ whole genome shotgun (WGS) entry which is preliminary data.</text>
</comment>
<gene>
    <name evidence="2" type="ORF">ORQ98_19485</name>
</gene>
<evidence type="ECO:0000256" key="1">
    <source>
        <dbReference type="SAM" id="SignalP"/>
    </source>
</evidence>
<evidence type="ECO:0000313" key="3">
    <source>
        <dbReference type="Proteomes" id="UP001528823"/>
    </source>
</evidence>
<dbReference type="Proteomes" id="UP001528823">
    <property type="component" value="Unassembled WGS sequence"/>
</dbReference>
<feature type="signal peptide" evidence="1">
    <location>
        <begin position="1"/>
        <end position="24"/>
    </location>
</feature>
<keyword evidence="1" id="KW-0732">Signal</keyword>
<dbReference type="RefSeq" id="WP_274690474.1">
    <property type="nucleotide sequence ID" value="NZ_JAPMOU010000029.1"/>
</dbReference>
<dbReference type="Pfam" id="PF13416">
    <property type="entry name" value="SBP_bac_8"/>
    <property type="match status" value="1"/>
</dbReference>
<protein>
    <submittedName>
        <fullName evidence="2">Extracellular solute-binding protein</fullName>
    </submittedName>
</protein>
<sequence length="408" mass="45310">MLIKLVCYLSIVISPFISLSLAYASDSTTTKLRVALYPYVPNRLALFQKIEAIFESRNPNINLELVDNSTWLWDYYSGGLQATKADVYEVDTILLSDLIEAGKIAEVKLPSAPFTKEAIEAVTRNGKVYGVPHWLCGNFLFYKKDDKEVKNASTWSELNNVLNSRNESILVDFKGQSTLGEWYLTALSATYGLGKSQQIIMDANKLDQQGVDKLKQILKSCPPGYCRNDDLHDRAGYYSRAFMSGKASAYVGYSESIHYGIQYYMNNCTSTSGCLSVDNIAVRSLPSFSGSTAIEGVGWVDALTIDASIPPHKKAIAKKFIAFMISDTAYKTVLEPEWGEAPKYLIPAKKGVQLDKTPLYSAFYSAHSSRKTGTLPGLNNKLRQLGKKLDCALPIDRTDTETLEKCSY</sequence>
<accession>A0ABT5UF97</accession>
<dbReference type="InterPro" id="IPR006059">
    <property type="entry name" value="SBP"/>
</dbReference>
<dbReference type="EMBL" id="JAPMOU010000029">
    <property type="protein sequence ID" value="MDE1464143.1"/>
    <property type="molecule type" value="Genomic_DNA"/>
</dbReference>
<organism evidence="2 3">
    <name type="scientific">Spartinivicinus poritis</name>
    <dbReference type="NCBI Taxonomy" id="2994640"/>
    <lineage>
        <taxon>Bacteria</taxon>
        <taxon>Pseudomonadati</taxon>
        <taxon>Pseudomonadota</taxon>
        <taxon>Gammaproteobacteria</taxon>
        <taxon>Oceanospirillales</taxon>
        <taxon>Zooshikellaceae</taxon>
        <taxon>Spartinivicinus</taxon>
    </lineage>
</organism>
<dbReference type="SUPFAM" id="SSF53850">
    <property type="entry name" value="Periplasmic binding protein-like II"/>
    <property type="match status" value="1"/>
</dbReference>
<proteinExistence type="predicted"/>
<feature type="chain" id="PRO_5047531057" evidence="1">
    <location>
        <begin position="25"/>
        <end position="408"/>
    </location>
</feature>
<evidence type="ECO:0000313" key="2">
    <source>
        <dbReference type="EMBL" id="MDE1464143.1"/>
    </source>
</evidence>